<dbReference type="EMBL" id="FOJI01000011">
    <property type="protein sequence ID" value="SEW34351.1"/>
    <property type="molecule type" value="Genomic_DNA"/>
</dbReference>
<evidence type="ECO:0000259" key="2">
    <source>
        <dbReference type="PROSITE" id="PS50846"/>
    </source>
</evidence>
<dbReference type="STRING" id="99656.SAMN05421659_11151"/>
<dbReference type="SUPFAM" id="SSF55008">
    <property type="entry name" value="HMA, heavy metal-associated domain"/>
    <property type="match status" value="1"/>
</dbReference>
<dbReference type="PROSITE" id="PS50846">
    <property type="entry name" value="HMA_2"/>
    <property type="match status" value="1"/>
</dbReference>
<reference evidence="3 4" key="1">
    <citation type="submission" date="2016-10" db="EMBL/GenBank/DDBJ databases">
        <authorList>
            <person name="de Groot N.N."/>
        </authorList>
    </citation>
    <scope>NUCLEOTIDE SEQUENCE [LARGE SCALE GENOMIC DNA]</scope>
    <source>
        <strain evidence="3 4">DSM 9179</strain>
    </source>
</reference>
<dbReference type="CDD" id="cd00371">
    <property type="entry name" value="HMA"/>
    <property type="match status" value="1"/>
</dbReference>
<proteinExistence type="predicted"/>
<dbReference type="OrthoDB" id="7068874at2"/>
<evidence type="ECO:0000313" key="3">
    <source>
        <dbReference type="EMBL" id="SEW34351.1"/>
    </source>
</evidence>
<dbReference type="RefSeq" id="WP_092455060.1">
    <property type="nucleotide sequence ID" value="NZ_FOJI01000011.1"/>
</dbReference>
<dbReference type="InterPro" id="IPR017969">
    <property type="entry name" value="Heavy-metal-associated_CS"/>
</dbReference>
<evidence type="ECO:0000313" key="4">
    <source>
        <dbReference type="Proteomes" id="UP000199701"/>
    </source>
</evidence>
<dbReference type="AlphaFoldDB" id="A0A1I0R1M2"/>
<dbReference type="GO" id="GO:0046872">
    <property type="term" value="F:metal ion binding"/>
    <property type="evidence" value="ECO:0007669"/>
    <property type="project" value="UniProtKB-KW"/>
</dbReference>
<feature type="domain" description="HMA" evidence="2">
    <location>
        <begin position="1"/>
        <end position="65"/>
    </location>
</feature>
<protein>
    <submittedName>
        <fullName evidence="3">Cd2+/Zn2+-exporting ATPase</fullName>
    </submittedName>
</protein>
<dbReference type="InterPro" id="IPR006121">
    <property type="entry name" value="HMA_dom"/>
</dbReference>
<accession>A0A1I0R1M2</accession>
<keyword evidence="4" id="KW-1185">Reference proteome</keyword>
<name>A0A1I0R1M2_9FIRM</name>
<sequence length="73" mass="8168">MKKNYKLEDLDCPNCTAKIENDVVKIAGVESAAVNLLSQKMVIECDESKVAEITKAIKKIVKKYEPDVEVLEL</sequence>
<dbReference type="InterPro" id="IPR036163">
    <property type="entry name" value="HMA_dom_sf"/>
</dbReference>
<dbReference type="Pfam" id="PF00403">
    <property type="entry name" value="HMA"/>
    <property type="match status" value="1"/>
</dbReference>
<dbReference type="Proteomes" id="UP000199701">
    <property type="component" value="Unassembled WGS sequence"/>
</dbReference>
<dbReference type="Gene3D" id="3.30.70.100">
    <property type="match status" value="1"/>
</dbReference>
<evidence type="ECO:0000256" key="1">
    <source>
        <dbReference type="ARBA" id="ARBA00022723"/>
    </source>
</evidence>
<gene>
    <name evidence="3" type="ORF">SAMN05421659_11151</name>
</gene>
<dbReference type="PROSITE" id="PS01047">
    <property type="entry name" value="HMA_1"/>
    <property type="match status" value="1"/>
</dbReference>
<keyword evidence="1" id="KW-0479">Metal-binding</keyword>
<organism evidence="3 4">
    <name type="scientific">[Clostridium] fimetarium</name>
    <dbReference type="NCBI Taxonomy" id="99656"/>
    <lineage>
        <taxon>Bacteria</taxon>
        <taxon>Bacillati</taxon>
        <taxon>Bacillota</taxon>
        <taxon>Clostridia</taxon>
        <taxon>Lachnospirales</taxon>
        <taxon>Lachnospiraceae</taxon>
    </lineage>
</organism>